<keyword evidence="2" id="KW-1185">Reference proteome</keyword>
<evidence type="ECO:0000313" key="1">
    <source>
        <dbReference type="EMBL" id="CAG8830238.1"/>
    </source>
</evidence>
<evidence type="ECO:0000313" key="2">
    <source>
        <dbReference type="Proteomes" id="UP000789920"/>
    </source>
</evidence>
<reference evidence="1" key="1">
    <citation type="submission" date="2021-06" db="EMBL/GenBank/DDBJ databases">
        <authorList>
            <person name="Kallberg Y."/>
            <person name="Tangrot J."/>
            <person name="Rosling A."/>
        </authorList>
    </citation>
    <scope>NUCLEOTIDE SEQUENCE</scope>
    <source>
        <strain evidence="1">MA461A</strain>
    </source>
</reference>
<organism evidence="1 2">
    <name type="scientific">Racocetra persica</name>
    <dbReference type="NCBI Taxonomy" id="160502"/>
    <lineage>
        <taxon>Eukaryota</taxon>
        <taxon>Fungi</taxon>
        <taxon>Fungi incertae sedis</taxon>
        <taxon>Mucoromycota</taxon>
        <taxon>Glomeromycotina</taxon>
        <taxon>Glomeromycetes</taxon>
        <taxon>Diversisporales</taxon>
        <taxon>Gigasporaceae</taxon>
        <taxon>Racocetra</taxon>
    </lineage>
</organism>
<gene>
    <name evidence="1" type="ORF">RPERSI_LOCUS27740</name>
</gene>
<dbReference type="EMBL" id="CAJVQC010098778">
    <property type="protein sequence ID" value="CAG8830238.1"/>
    <property type="molecule type" value="Genomic_DNA"/>
</dbReference>
<sequence>KLALPEIKYLLRRATLSANCYPVFCGSAFKHVGVKFLLNGIVDYLPSPQDMAAVSVLQPGGKTATKLAANSNLPLALAFKIDFDKFSNQLTFLRVYSGKISSNSYVYNVNRKKKERISRLVRMHADKTEEIKQVGVGDIAAAYGLRQTVTGDTLGSENNPLLLENIEFDNPVISLAVEAKTNKDNDKLSEILKKLIIQDPGLQYQIDKKTGQMLLSGRGELHLDVSVKRLRENGIEVSTGHGHFARILIRFEPNPGQGFEFVNAIRGEAVPKEFAEAVKDGLEEIMASGLLLGYPTIDVKATLLDGKTHP</sequence>
<dbReference type="Proteomes" id="UP000789920">
    <property type="component" value="Unassembled WGS sequence"/>
</dbReference>
<accession>A0ACA9S8Q6</accession>
<protein>
    <submittedName>
        <fullName evidence="1">18256_t:CDS:1</fullName>
    </submittedName>
</protein>
<feature type="non-terminal residue" evidence="1">
    <location>
        <position position="1"/>
    </location>
</feature>
<name>A0ACA9S8Q6_9GLOM</name>
<proteinExistence type="predicted"/>
<comment type="caution">
    <text evidence="1">The sequence shown here is derived from an EMBL/GenBank/DDBJ whole genome shotgun (WGS) entry which is preliminary data.</text>
</comment>
<feature type="non-terminal residue" evidence="1">
    <location>
        <position position="310"/>
    </location>
</feature>